<feature type="domain" description="Putative integrase N-terminal" evidence="2">
    <location>
        <begin position="4"/>
        <end position="59"/>
    </location>
</feature>
<dbReference type="EMBL" id="AM183225">
    <property type="protein sequence ID" value="CAJ65904.1"/>
    <property type="molecule type" value="Genomic_DNA"/>
</dbReference>
<gene>
    <name evidence="4" type="primary">int</name>
</gene>
<dbReference type="Pfam" id="PF12834">
    <property type="entry name" value="Phage_int_SAM_2"/>
    <property type="match status" value="1"/>
</dbReference>
<sequence length="261" mass="30785">MAMEELSHSQFKIHDCTQLKGKHIRFLVENWKNQALSTGTLKNRMSHLRWLAEKIGNPRIVERANSSYGIDNRKYVDNHTNKAKTLSESDLEALNDEFIRYSLRLQQEFGLRREESMKFQPKFADRETEIVLKDSWTKGGRARAIPIRTESQRELLNQIHAFCRLNHTKSLIPRERTYYQQLKSYEYYTASVGLHKNHGLRHEYAQQRYRDLTGWECPKCGGKRARMLSESEKQVDLMARLQISQELGHNREEITAVYLGR</sequence>
<dbReference type="GO" id="GO:0015074">
    <property type="term" value="P:DNA integration"/>
    <property type="evidence" value="ECO:0007669"/>
    <property type="project" value="InterPro"/>
</dbReference>
<evidence type="ECO:0000259" key="2">
    <source>
        <dbReference type="Pfam" id="PF12834"/>
    </source>
</evidence>
<keyword evidence="1" id="KW-0233">DNA recombination</keyword>
<dbReference type="GO" id="GO:0003677">
    <property type="term" value="F:DNA binding"/>
    <property type="evidence" value="ECO:0007669"/>
    <property type="project" value="InterPro"/>
</dbReference>
<dbReference type="InterPro" id="IPR024457">
    <property type="entry name" value="Putative_integrase_N"/>
</dbReference>
<organism evidence="4">
    <name type="scientific">Bibersteinia trehalosi</name>
    <name type="common">Pasteurella trehalosi</name>
    <dbReference type="NCBI Taxonomy" id="47735"/>
    <lineage>
        <taxon>Bacteria</taxon>
        <taxon>Pseudomonadati</taxon>
        <taxon>Pseudomonadota</taxon>
        <taxon>Gammaproteobacteria</taxon>
        <taxon>Pasteurellales</taxon>
        <taxon>Pasteurellaceae</taxon>
        <taxon>Bibersteinia</taxon>
    </lineage>
</organism>
<protein>
    <submittedName>
        <fullName evidence="4">Integrase</fullName>
    </submittedName>
</protein>
<geneLocation type="plasmid" evidence="4">
    <name>pCCK13698</name>
</geneLocation>
<accession>Q2A6M5</accession>
<reference evidence="4" key="1">
    <citation type="journal article" date="2006" name="J. Antimicrob. Chemother.">
        <title>Plasmid-mediated florfenicol resistance in Pasteurella trehalosi.</title>
        <authorList>
            <person name="Kehrenberg C."/>
            <person name="Meunier D."/>
            <person name="Targant H."/>
            <person name="Cloeckaert A."/>
            <person name="Schwarz S."/>
            <person name="Madec J.Y."/>
        </authorList>
    </citation>
    <scope>NUCLEOTIDE SEQUENCE [LARGE SCALE GENOMIC DNA]</scope>
    <source>
        <strain evidence="4">13698</strain>
        <plasmid evidence="4">pCCK13698</plasmid>
    </source>
</reference>
<dbReference type="InterPro" id="IPR024456">
    <property type="entry name" value="Integrase_catalytic_putative"/>
</dbReference>
<feature type="domain" description="Integrase catalytic" evidence="3">
    <location>
        <begin position="95"/>
        <end position="207"/>
    </location>
</feature>
<dbReference type="Pfam" id="PF12835">
    <property type="entry name" value="Integrase_1"/>
    <property type="match status" value="1"/>
</dbReference>
<keyword evidence="4" id="KW-0614">Plasmid</keyword>
<dbReference type="GO" id="GO:0006310">
    <property type="term" value="P:DNA recombination"/>
    <property type="evidence" value="ECO:0007669"/>
    <property type="project" value="UniProtKB-KW"/>
</dbReference>
<dbReference type="Gene3D" id="1.10.443.10">
    <property type="entry name" value="Intergrase catalytic core"/>
    <property type="match status" value="1"/>
</dbReference>
<evidence type="ECO:0000313" key="4">
    <source>
        <dbReference type="EMBL" id="CAJ65904.1"/>
    </source>
</evidence>
<proteinExistence type="predicted"/>
<reference evidence="4" key="2">
    <citation type="submission" date="2006-01" db="EMBL/GenBank/DDBJ databases">
        <authorList>
            <person name="Schwarz S.P."/>
        </authorList>
    </citation>
    <scope>NUCLEOTIDE SEQUENCE</scope>
    <source>
        <strain evidence="4">13698</strain>
        <plasmid evidence="4">pCCK13698</plasmid>
    </source>
</reference>
<dbReference type="InterPro" id="IPR011010">
    <property type="entry name" value="DNA_brk_join_enz"/>
</dbReference>
<name>Q2A6M5_BIBTR</name>
<dbReference type="SUPFAM" id="SSF56349">
    <property type="entry name" value="DNA breaking-rejoining enzymes"/>
    <property type="match status" value="1"/>
</dbReference>
<evidence type="ECO:0000256" key="1">
    <source>
        <dbReference type="ARBA" id="ARBA00023172"/>
    </source>
</evidence>
<evidence type="ECO:0000259" key="3">
    <source>
        <dbReference type="Pfam" id="PF12835"/>
    </source>
</evidence>
<dbReference type="InterPro" id="IPR013762">
    <property type="entry name" value="Integrase-like_cat_sf"/>
</dbReference>
<dbReference type="AlphaFoldDB" id="Q2A6M5"/>